<name>A0A650CDQ2_SULOH</name>
<dbReference type="EMBL" id="CP045484">
    <property type="protein sequence ID" value="QGR15914.1"/>
    <property type="molecule type" value="Genomic_DNA"/>
</dbReference>
<gene>
    <name evidence="1" type="ORF">D1869_00955</name>
</gene>
<sequence>MVFEERCDSCGRFTETKYCGVKKINVCVDCCLLCNIRSKCELRVWFHDLVPIISVKGKISR</sequence>
<accession>A0A650CDQ2</accession>
<evidence type="ECO:0000313" key="2">
    <source>
        <dbReference type="Proteomes" id="UP000427373"/>
    </source>
</evidence>
<proteinExistence type="predicted"/>
<reference evidence="1 2" key="1">
    <citation type="submission" date="2019-10" db="EMBL/GenBank/DDBJ databases">
        <title>Genome Sequences from Six Type Strain Members of the Archaeal Family Sulfolobaceae: Acidianus ambivalens, Acidianus infernus, Metallosphaera prunae, Stygiolobus azoricus, Sulfolobus metallicus, and Sulfurisphaera ohwakuensis.</title>
        <authorList>
            <person name="Counts J.A."/>
            <person name="Kelly R.M."/>
        </authorList>
    </citation>
    <scope>NUCLEOTIDE SEQUENCE [LARGE SCALE GENOMIC DNA]</scope>
    <source>
        <strain evidence="1 2">TA-1</strain>
    </source>
</reference>
<protein>
    <submittedName>
        <fullName evidence="1">Uncharacterized protein</fullName>
    </submittedName>
</protein>
<dbReference type="AlphaFoldDB" id="A0A650CDQ2"/>
<dbReference type="KEGG" id="soh:D1869_00955"/>
<evidence type="ECO:0000313" key="1">
    <source>
        <dbReference type="EMBL" id="QGR15914.1"/>
    </source>
</evidence>
<dbReference type="Proteomes" id="UP000427373">
    <property type="component" value="Chromosome"/>
</dbReference>
<organism evidence="1 2">
    <name type="scientific">Sulfurisphaera ohwakuensis</name>
    <dbReference type="NCBI Taxonomy" id="69656"/>
    <lineage>
        <taxon>Archaea</taxon>
        <taxon>Thermoproteota</taxon>
        <taxon>Thermoprotei</taxon>
        <taxon>Sulfolobales</taxon>
        <taxon>Sulfolobaceae</taxon>
        <taxon>Sulfurisphaera</taxon>
    </lineage>
</organism>
<keyword evidence="2" id="KW-1185">Reference proteome</keyword>